<evidence type="ECO:0000313" key="7">
    <source>
        <dbReference type="EMBL" id="ORZ22895.1"/>
    </source>
</evidence>
<dbReference type="PANTHER" id="PTHR47356">
    <property type="entry name" value="FAD-DEPENDENT MONOOXYGENASE ASQG-RELATED"/>
    <property type="match status" value="1"/>
</dbReference>
<evidence type="ECO:0000259" key="6">
    <source>
        <dbReference type="Pfam" id="PF01494"/>
    </source>
</evidence>
<keyword evidence="5" id="KW-0812">Transmembrane</keyword>
<keyword evidence="5" id="KW-0472">Membrane</keyword>
<evidence type="ECO:0000256" key="4">
    <source>
        <dbReference type="ARBA" id="ARBA00023002"/>
    </source>
</evidence>
<gene>
    <name evidence="7" type="ORF">BCR41DRAFT_349860</name>
</gene>
<organism evidence="7 8">
    <name type="scientific">Lobosporangium transversale</name>
    <dbReference type="NCBI Taxonomy" id="64571"/>
    <lineage>
        <taxon>Eukaryota</taxon>
        <taxon>Fungi</taxon>
        <taxon>Fungi incertae sedis</taxon>
        <taxon>Mucoromycota</taxon>
        <taxon>Mortierellomycotina</taxon>
        <taxon>Mortierellomycetes</taxon>
        <taxon>Mortierellales</taxon>
        <taxon>Mortierellaceae</taxon>
        <taxon>Lobosporangium</taxon>
    </lineage>
</organism>
<dbReference type="PANTHER" id="PTHR47356:SF2">
    <property type="entry name" value="FAD-BINDING DOMAIN-CONTAINING PROTEIN-RELATED"/>
    <property type="match status" value="1"/>
</dbReference>
<keyword evidence="3" id="KW-0274">FAD</keyword>
<evidence type="ECO:0000256" key="2">
    <source>
        <dbReference type="ARBA" id="ARBA00022630"/>
    </source>
</evidence>
<reference evidence="7 8" key="1">
    <citation type="submission" date="2016-07" db="EMBL/GenBank/DDBJ databases">
        <title>Pervasive Adenine N6-methylation of Active Genes in Fungi.</title>
        <authorList>
            <consortium name="DOE Joint Genome Institute"/>
            <person name="Mondo S.J."/>
            <person name="Dannebaum R.O."/>
            <person name="Kuo R.C."/>
            <person name="Labutti K."/>
            <person name="Haridas S."/>
            <person name="Kuo A."/>
            <person name="Salamov A."/>
            <person name="Ahrendt S.R."/>
            <person name="Lipzen A."/>
            <person name="Sullivan W."/>
            <person name="Andreopoulos W.B."/>
            <person name="Clum A."/>
            <person name="Lindquist E."/>
            <person name="Daum C."/>
            <person name="Ramamoorthy G.K."/>
            <person name="Gryganskyi A."/>
            <person name="Culley D."/>
            <person name="Magnuson J.K."/>
            <person name="James T.Y."/>
            <person name="O'Malley M.A."/>
            <person name="Stajich J.E."/>
            <person name="Spatafora J.W."/>
            <person name="Visel A."/>
            <person name="Grigoriev I.V."/>
        </authorList>
    </citation>
    <scope>NUCLEOTIDE SEQUENCE [LARGE SCALE GENOMIC DNA]</scope>
    <source>
        <strain evidence="7 8">NRRL 3116</strain>
    </source>
</reference>
<dbReference type="GeneID" id="33565399"/>
<keyword evidence="2" id="KW-0285">Flavoprotein</keyword>
<evidence type="ECO:0000313" key="8">
    <source>
        <dbReference type="Proteomes" id="UP000193648"/>
    </source>
</evidence>
<keyword evidence="5" id="KW-1133">Transmembrane helix</keyword>
<dbReference type="EMBL" id="MCFF01000010">
    <property type="protein sequence ID" value="ORZ22895.1"/>
    <property type="molecule type" value="Genomic_DNA"/>
</dbReference>
<dbReference type="GO" id="GO:0071949">
    <property type="term" value="F:FAD binding"/>
    <property type="evidence" value="ECO:0007669"/>
    <property type="project" value="InterPro"/>
</dbReference>
<feature type="domain" description="FAD-binding" evidence="6">
    <location>
        <begin position="299"/>
        <end position="356"/>
    </location>
</feature>
<comment type="similarity">
    <text evidence="1">Belongs to the paxM FAD-dependent monooxygenase family.</text>
</comment>
<dbReference type="InterPro" id="IPR050562">
    <property type="entry name" value="FAD_mOase_fung"/>
</dbReference>
<dbReference type="SUPFAM" id="SSF51905">
    <property type="entry name" value="FAD/NAD(P)-binding domain"/>
    <property type="match status" value="1"/>
</dbReference>
<evidence type="ECO:0000256" key="3">
    <source>
        <dbReference type="ARBA" id="ARBA00022827"/>
    </source>
</evidence>
<feature type="domain" description="FAD-binding" evidence="6">
    <location>
        <begin position="11"/>
        <end position="179"/>
    </location>
</feature>
<dbReference type="GO" id="GO:0004497">
    <property type="term" value="F:monooxygenase activity"/>
    <property type="evidence" value="ECO:0007669"/>
    <property type="project" value="InterPro"/>
</dbReference>
<dbReference type="InParanoid" id="A0A1Y2GV42"/>
<dbReference type="Proteomes" id="UP000193648">
    <property type="component" value="Unassembled WGS sequence"/>
</dbReference>
<evidence type="ECO:0000256" key="1">
    <source>
        <dbReference type="ARBA" id="ARBA00007992"/>
    </source>
</evidence>
<dbReference type="Gene3D" id="3.50.50.60">
    <property type="entry name" value="FAD/NAD(P)-binding domain"/>
    <property type="match status" value="1"/>
</dbReference>
<accession>A0A1Y2GV42</accession>
<comment type="caution">
    <text evidence="7">The sequence shown here is derived from an EMBL/GenBank/DDBJ whole genome shotgun (WGS) entry which is preliminary data.</text>
</comment>
<dbReference type="InterPro" id="IPR036188">
    <property type="entry name" value="FAD/NAD-bd_sf"/>
</dbReference>
<keyword evidence="8" id="KW-1185">Reference proteome</keyword>
<dbReference type="AlphaFoldDB" id="A0A1Y2GV42"/>
<dbReference type="OrthoDB" id="10029326at2759"/>
<dbReference type="STRING" id="64571.A0A1Y2GV42"/>
<proteinExistence type="inferred from homology"/>
<protein>
    <recommendedName>
        <fullName evidence="6">FAD-binding domain-containing protein</fullName>
    </recommendedName>
</protein>
<dbReference type="InterPro" id="IPR002938">
    <property type="entry name" value="FAD-bd"/>
</dbReference>
<sequence length="460" mass="51246">MATNLDTKKPHVLIVGGGLAGLLLAILLDRQGVTYDIYERASKIRALGAVMSLNANILPAFQQLGLYDELMQVSFPSAGFVISKSNNEHITSLSIDNEQELIGYRHHLFARPSLYDILLKRIAPERIHLNKKVTSIAQDDDSVTITCADGTSYTGDILVGADGAYSGVREELYKQLEKEGILPESDKESLSKGYICLVGTTDPVDPEKYPFVKQKEAYLHQVIGEGTPYTWSACNVPGNKICWNVVVQLAAASKGSLDEKLMNAEWGPEANESMIKEVSDFLVPIGGTMGDLINATPKDIISRVFLEDKVFETWNHKRVVLIGDACHKLLPSAGQGAVNAMQDSVVLSNCIYDMVSTKLNDVEAALKDYREQRFDYVVERYKDSKENAKIIYGQTLTERIIRHVVLNYMPRSFRVTTTSRSLKYRPQVAFLPQIPKRGTCPVLPQKPSKRYQLEQQTVVV</sequence>
<dbReference type="PRINTS" id="PR00420">
    <property type="entry name" value="RNGMNOXGNASE"/>
</dbReference>
<dbReference type="Pfam" id="PF01494">
    <property type="entry name" value="FAD_binding_3"/>
    <property type="match status" value="2"/>
</dbReference>
<keyword evidence="4" id="KW-0560">Oxidoreductase</keyword>
<dbReference type="RefSeq" id="XP_021883449.1">
    <property type="nucleotide sequence ID" value="XM_022023555.1"/>
</dbReference>
<evidence type="ECO:0000256" key="5">
    <source>
        <dbReference type="SAM" id="Phobius"/>
    </source>
</evidence>
<name>A0A1Y2GV42_9FUNG</name>
<feature type="transmembrane region" description="Helical" evidence="5">
    <location>
        <begin position="12"/>
        <end position="28"/>
    </location>
</feature>